<evidence type="ECO:0000256" key="8">
    <source>
        <dbReference type="ARBA" id="ARBA00048679"/>
    </source>
</evidence>
<keyword evidence="4" id="KW-0547">Nucleotide-binding</keyword>
<evidence type="ECO:0000259" key="9">
    <source>
        <dbReference type="PROSITE" id="PS50011"/>
    </source>
</evidence>
<reference evidence="10 11" key="1">
    <citation type="submission" date="2019-03" db="EMBL/GenBank/DDBJ databases">
        <title>Genomic Encyclopedia of Archaeal and Bacterial Type Strains, Phase II (KMG-II): from individual species to whole genera.</title>
        <authorList>
            <person name="Goeker M."/>
        </authorList>
    </citation>
    <scope>NUCLEOTIDE SEQUENCE [LARGE SCALE GENOMIC DNA]</scope>
    <source>
        <strain evidence="10 11">DSM 21537</strain>
    </source>
</reference>
<organism evidence="10 11">
    <name type="scientific">Leptospira meyeri</name>
    <dbReference type="NCBI Taxonomy" id="29508"/>
    <lineage>
        <taxon>Bacteria</taxon>
        <taxon>Pseudomonadati</taxon>
        <taxon>Spirochaetota</taxon>
        <taxon>Spirochaetia</taxon>
        <taxon>Leptospirales</taxon>
        <taxon>Leptospiraceae</taxon>
        <taxon>Leptospira</taxon>
    </lineage>
</organism>
<evidence type="ECO:0000256" key="5">
    <source>
        <dbReference type="ARBA" id="ARBA00022777"/>
    </source>
</evidence>
<comment type="catalytic activity">
    <reaction evidence="7">
        <text>L-threonyl-[protein] + ATP = O-phospho-L-threonyl-[protein] + ADP + H(+)</text>
        <dbReference type="Rhea" id="RHEA:46608"/>
        <dbReference type="Rhea" id="RHEA-COMP:11060"/>
        <dbReference type="Rhea" id="RHEA-COMP:11605"/>
        <dbReference type="ChEBI" id="CHEBI:15378"/>
        <dbReference type="ChEBI" id="CHEBI:30013"/>
        <dbReference type="ChEBI" id="CHEBI:30616"/>
        <dbReference type="ChEBI" id="CHEBI:61977"/>
        <dbReference type="ChEBI" id="CHEBI:456216"/>
        <dbReference type="EC" id="2.7.11.1"/>
    </reaction>
</comment>
<proteinExistence type="predicted"/>
<comment type="catalytic activity">
    <reaction evidence="8">
        <text>L-seryl-[protein] + ATP = O-phospho-L-seryl-[protein] + ADP + H(+)</text>
        <dbReference type="Rhea" id="RHEA:17989"/>
        <dbReference type="Rhea" id="RHEA-COMP:9863"/>
        <dbReference type="Rhea" id="RHEA-COMP:11604"/>
        <dbReference type="ChEBI" id="CHEBI:15378"/>
        <dbReference type="ChEBI" id="CHEBI:29999"/>
        <dbReference type="ChEBI" id="CHEBI:30616"/>
        <dbReference type="ChEBI" id="CHEBI:83421"/>
        <dbReference type="ChEBI" id="CHEBI:456216"/>
        <dbReference type="EC" id="2.7.11.1"/>
    </reaction>
</comment>
<evidence type="ECO:0000313" key="11">
    <source>
        <dbReference type="Proteomes" id="UP000294684"/>
    </source>
</evidence>
<dbReference type="GO" id="GO:0004674">
    <property type="term" value="F:protein serine/threonine kinase activity"/>
    <property type="evidence" value="ECO:0007669"/>
    <property type="project" value="UniProtKB-KW"/>
</dbReference>
<dbReference type="PANTHER" id="PTHR24363">
    <property type="entry name" value="SERINE/THREONINE PROTEIN KINASE"/>
    <property type="match status" value="1"/>
</dbReference>
<comment type="caution">
    <text evidence="10">The sequence shown here is derived from an EMBL/GenBank/DDBJ whole genome shotgun (WGS) entry which is preliminary data.</text>
</comment>
<dbReference type="Proteomes" id="UP000294684">
    <property type="component" value="Unassembled WGS sequence"/>
</dbReference>
<keyword evidence="11" id="KW-1185">Reference proteome</keyword>
<dbReference type="PROSITE" id="PS50011">
    <property type="entry name" value="PROTEIN_KINASE_DOM"/>
    <property type="match status" value="1"/>
</dbReference>
<dbReference type="OrthoDB" id="9801841at2"/>
<dbReference type="Gene3D" id="1.10.510.10">
    <property type="entry name" value="Transferase(Phosphotransferase) domain 1"/>
    <property type="match status" value="1"/>
</dbReference>
<dbReference type="InterPro" id="IPR008271">
    <property type="entry name" value="Ser/Thr_kinase_AS"/>
</dbReference>
<dbReference type="SUPFAM" id="SSF56112">
    <property type="entry name" value="Protein kinase-like (PK-like)"/>
    <property type="match status" value="1"/>
</dbReference>
<evidence type="ECO:0000256" key="2">
    <source>
        <dbReference type="ARBA" id="ARBA00022527"/>
    </source>
</evidence>
<evidence type="ECO:0000256" key="6">
    <source>
        <dbReference type="ARBA" id="ARBA00022840"/>
    </source>
</evidence>
<dbReference type="STRING" id="1193051.LEP1GSC017_0029"/>
<dbReference type="EMBL" id="SORO01000006">
    <property type="protein sequence ID" value="TDY66526.1"/>
    <property type="molecule type" value="Genomic_DNA"/>
</dbReference>
<feature type="domain" description="Protein kinase" evidence="9">
    <location>
        <begin position="14"/>
        <end position="264"/>
    </location>
</feature>
<evidence type="ECO:0000256" key="4">
    <source>
        <dbReference type="ARBA" id="ARBA00022741"/>
    </source>
</evidence>
<keyword evidence="2" id="KW-0723">Serine/threonine-protein kinase</keyword>
<keyword evidence="6" id="KW-0067">ATP-binding</keyword>
<gene>
    <name evidence="10" type="ORF">CLV96_3905</name>
</gene>
<keyword evidence="3" id="KW-0808">Transferase</keyword>
<dbReference type="InterPro" id="IPR000719">
    <property type="entry name" value="Prot_kinase_dom"/>
</dbReference>
<dbReference type="AlphaFoldDB" id="A0A4R8MJZ1"/>
<dbReference type="PANTHER" id="PTHR24363:SF0">
    <property type="entry name" value="SERINE_THREONINE KINASE LIKE DOMAIN CONTAINING 1"/>
    <property type="match status" value="1"/>
</dbReference>
<dbReference type="InterPro" id="IPR011009">
    <property type="entry name" value="Kinase-like_dom_sf"/>
</dbReference>
<dbReference type="RefSeq" id="WP_004787786.1">
    <property type="nucleotide sequence ID" value="NZ_SORO01000006.1"/>
</dbReference>
<dbReference type="GeneID" id="79829153"/>
<keyword evidence="5 10" id="KW-0418">Kinase</keyword>
<dbReference type="SMART" id="SM00220">
    <property type="entry name" value="S_TKc"/>
    <property type="match status" value="1"/>
</dbReference>
<evidence type="ECO:0000313" key="10">
    <source>
        <dbReference type="EMBL" id="TDY66526.1"/>
    </source>
</evidence>
<dbReference type="GO" id="GO:0005524">
    <property type="term" value="F:ATP binding"/>
    <property type="evidence" value="ECO:0007669"/>
    <property type="project" value="UniProtKB-KW"/>
</dbReference>
<accession>A0A4R8MJZ1</accession>
<evidence type="ECO:0000256" key="3">
    <source>
        <dbReference type="ARBA" id="ARBA00022679"/>
    </source>
</evidence>
<evidence type="ECO:0000256" key="7">
    <source>
        <dbReference type="ARBA" id="ARBA00047899"/>
    </source>
</evidence>
<dbReference type="PROSITE" id="PS00108">
    <property type="entry name" value="PROTEIN_KINASE_ST"/>
    <property type="match status" value="1"/>
</dbReference>
<dbReference type="EC" id="2.7.11.1" evidence="1"/>
<protein>
    <recommendedName>
        <fullName evidence="1">non-specific serine/threonine protein kinase</fullName>
        <ecNumber evidence="1">2.7.11.1</ecNumber>
    </recommendedName>
</protein>
<name>A0A4R8MJZ1_LEPME</name>
<sequence length="264" mass="30735">MAIHELKKDFIERFKIDKFFKEEAVGGQKSVHFVEIGGEKFAMKLLRSSGFDERVARELEIYEKFKHIDGIPTICRTEIYQNHLIVFEEYIEGETLANIVNTFNGDYQKVTKLIKSICEIMKPIWKAGFIHRDIKPENIIMRTNGNPVLLDFGIARDTFNSSLTATGLQPFSWQFGSPEQYAGKKELISYRTDYFSLGVLAYFLYYQELPFGKTKLEIESKFNLKQQDFGIKSNSELSNFFFESMRFSPAERPRLIEDLINLLP</sequence>
<evidence type="ECO:0000256" key="1">
    <source>
        <dbReference type="ARBA" id="ARBA00012513"/>
    </source>
</evidence>
<dbReference type="Pfam" id="PF00069">
    <property type="entry name" value="Pkinase"/>
    <property type="match status" value="1"/>
</dbReference>